<feature type="region of interest" description="Disordered" evidence="2">
    <location>
        <begin position="1898"/>
        <end position="1926"/>
    </location>
</feature>
<feature type="region of interest" description="Disordered" evidence="2">
    <location>
        <begin position="3730"/>
        <end position="3752"/>
    </location>
</feature>
<feature type="compositionally biased region" description="Basic and acidic residues" evidence="2">
    <location>
        <begin position="4827"/>
        <end position="4855"/>
    </location>
</feature>
<feature type="domain" description="C2H2-type" evidence="3">
    <location>
        <begin position="4184"/>
        <end position="4213"/>
    </location>
</feature>
<feature type="region of interest" description="Disordered" evidence="2">
    <location>
        <begin position="1712"/>
        <end position="1735"/>
    </location>
</feature>
<feature type="region of interest" description="Disordered" evidence="2">
    <location>
        <begin position="4220"/>
        <end position="4243"/>
    </location>
</feature>
<feature type="region of interest" description="Disordered" evidence="2">
    <location>
        <begin position="468"/>
        <end position="491"/>
    </location>
</feature>
<feature type="region of interest" description="Disordered" evidence="2">
    <location>
        <begin position="1238"/>
        <end position="1323"/>
    </location>
</feature>
<feature type="region of interest" description="Disordered" evidence="2">
    <location>
        <begin position="204"/>
        <end position="286"/>
    </location>
</feature>
<feature type="region of interest" description="Disordered" evidence="2">
    <location>
        <begin position="2757"/>
        <end position="2809"/>
    </location>
</feature>
<keyword evidence="1" id="KW-0863">Zinc-finger</keyword>
<evidence type="ECO:0000256" key="2">
    <source>
        <dbReference type="SAM" id="MobiDB-lite"/>
    </source>
</evidence>
<feature type="compositionally biased region" description="Polar residues" evidence="2">
    <location>
        <begin position="1712"/>
        <end position="1730"/>
    </location>
</feature>
<feature type="compositionally biased region" description="Basic residues" evidence="2">
    <location>
        <begin position="4990"/>
        <end position="5000"/>
    </location>
</feature>
<dbReference type="RefSeq" id="XP_028151648.1">
    <property type="nucleotide sequence ID" value="XM_028295847.1"/>
</dbReference>
<feature type="region of interest" description="Disordered" evidence="2">
    <location>
        <begin position="386"/>
        <end position="419"/>
    </location>
</feature>
<protein>
    <submittedName>
        <fullName evidence="4">Titin-like</fullName>
    </submittedName>
</protein>
<feature type="compositionally biased region" description="Polar residues" evidence="2">
    <location>
        <begin position="2613"/>
        <end position="2625"/>
    </location>
</feature>
<feature type="region of interest" description="Disordered" evidence="2">
    <location>
        <begin position="1524"/>
        <end position="1543"/>
    </location>
</feature>
<feature type="compositionally biased region" description="Basic residues" evidence="2">
    <location>
        <begin position="3731"/>
        <end position="3740"/>
    </location>
</feature>
<feature type="region of interest" description="Disordered" evidence="2">
    <location>
        <begin position="1986"/>
        <end position="2020"/>
    </location>
</feature>
<gene>
    <name evidence="4" type="primary">LOC114345026</name>
</gene>
<feature type="compositionally biased region" description="Low complexity" evidence="2">
    <location>
        <begin position="2006"/>
        <end position="2016"/>
    </location>
</feature>
<feature type="region of interest" description="Disordered" evidence="2">
    <location>
        <begin position="4630"/>
        <end position="4671"/>
    </location>
</feature>
<feature type="compositionally biased region" description="Polar residues" evidence="2">
    <location>
        <begin position="2092"/>
        <end position="2106"/>
    </location>
</feature>
<feature type="region of interest" description="Disordered" evidence="2">
    <location>
        <begin position="2089"/>
        <end position="2112"/>
    </location>
</feature>
<feature type="compositionally biased region" description="Low complexity" evidence="2">
    <location>
        <begin position="4391"/>
        <end position="4406"/>
    </location>
</feature>
<feature type="compositionally biased region" description="Basic and acidic residues" evidence="2">
    <location>
        <begin position="4968"/>
        <end position="4989"/>
    </location>
</feature>
<organism evidence="4">
    <name type="scientific">Diabrotica virgifera virgifera</name>
    <name type="common">western corn rootworm</name>
    <dbReference type="NCBI Taxonomy" id="50390"/>
    <lineage>
        <taxon>Eukaryota</taxon>
        <taxon>Metazoa</taxon>
        <taxon>Ecdysozoa</taxon>
        <taxon>Arthropoda</taxon>
        <taxon>Hexapoda</taxon>
        <taxon>Insecta</taxon>
        <taxon>Pterygota</taxon>
        <taxon>Neoptera</taxon>
        <taxon>Endopterygota</taxon>
        <taxon>Coleoptera</taxon>
        <taxon>Polyphaga</taxon>
        <taxon>Cucujiformia</taxon>
        <taxon>Chrysomeloidea</taxon>
        <taxon>Chrysomelidae</taxon>
        <taxon>Galerucinae</taxon>
        <taxon>Diabroticina</taxon>
        <taxon>Diabroticites</taxon>
        <taxon>Diabrotica</taxon>
    </lineage>
</organism>
<feature type="region of interest" description="Disordered" evidence="2">
    <location>
        <begin position="4827"/>
        <end position="4897"/>
    </location>
</feature>
<keyword evidence="1" id="KW-0862">Zinc</keyword>
<feature type="region of interest" description="Disordered" evidence="2">
    <location>
        <begin position="4389"/>
        <end position="4409"/>
    </location>
</feature>
<feature type="compositionally biased region" description="Polar residues" evidence="2">
    <location>
        <begin position="819"/>
        <end position="848"/>
    </location>
</feature>
<feature type="region of interest" description="Disordered" evidence="2">
    <location>
        <begin position="4136"/>
        <end position="4179"/>
    </location>
</feature>
<reference evidence="4" key="1">
    <citation type="submission" date="2025-08" db="UniProtKB">
        <authorList>
            <consortium name="RefSeq"/>
        </authorList>
    </citation>
    <scope>IDENTIFICATION</scope>
    <source>
        <tissue evidence="4">Whole insect</tissue>
    </source>
</reference>
<feature type="compositionally biased region" description="Basic residues" evidence="2">
    <location>
        <begin position="2520"/>
        <end position="2530"/>
    </location>
</feature>
<feature type="compositionally biased region" description="Acidic residues" evidence="2">
    <location>
        <begin position="1948"/>
        <end position="1957"/>
    </location>
</feature>
<feature type="compositionally biased region" description="Polar residues" evidence="2">
    <location>
        <begin position="395"/>
        <end position="416"/>
    </location>
</feature>
<dbReference type="InterPro" id="IPR013087">
    <property type="entry name" value="Znf_C2H2_type"/>
</dbReference>
<feature type="compositionally biased region" description="Basic and acidic residues" evidence="2">
    <location>
        <begin position="204"/>
        <end position="237"/>
    </location>
</feature>
<feature type="region of interest" description="Disordered" evidence="2">
    <location>
        <begin position="2512"/>
        <end position="2532"/>
    </location>
</feature>
<feature type="compositionally biased region" description="Basic residues" evidence="2">
    <location>
        <begin position="1258"/>
        <end position="1269"/>
    </location>
</feature>
<name>A0A6P7H1R8_DIAVI</name>
<feature type="region of interest" description="Disordered" evidence="2">
    <location>
        <begin position="3969"/>
        <end position="4011"/>
    </location>
</feature>
<feature type="compositionally biased region" description="Polar residues" evidence="2">
    <location>
        <begin position="3987"/>
        <end position="3996"/>
    </location>
</feature>
<feature type="region of interest" description="Disordered" evidence="2">
    <location>
        <begin position="4968"/>
        <end position="5010"/>
    </location>
</feature>
<feature type="compositionally biased region" description="Basic and acidic residues" evidence="2">
    <location>
        <begin position="1623"/>
        <end position="1633"/>
    </location>
</feature>
<feature type="compositionally biased region" description="Basic and acidic residues" evidence="2">
    <location>
        <begin position="3974"/>
        <end position="3985"/>
    </location>
</feature>
<feature type="compositionally biased region" description="Basic and acidic residues" evidence="2">
    <location>
        <begin position="1243"/>
        <end position="1257"/>
    </location>
</feature>
<dbReference type="InParanoid" id="A0A6P7H1R8"/>
<feature type="compositionally biased region" description="Polar residues" evidence="2">
    <location>
        <begin position="468"/>
        <end position="484"/>
    </location>
</feature>
<keyword evidence="1" id="KW-0479">Metal-binding</keyword>
<evidence type="ECO:0000313" key="4">
    <source>
        <dbReference type="RefSeq" id="XP_028151648.1"/>
    </source>
</evidence>
<feature type="compositionally biased region" description="Basic and acidic residues" evidence="2">
    <location>
        <begin position="4220"/>
        <end position="4238"/>
    </location>
</feature>
<feature type="region of interest" description="Disordered" evidence="2">
    <location>
        <begin position="3130"/>
        <end position="3153"/>
    </location>
</feature>
<feature type="region of interest" description="Disordered" evidence="2">
    <location>
        <begin position="1099"/>
        <end position="1130"/>
    </location>
</feature>
<feature type="compositionally biased region" description="Basic residues" evidence="2">
    <location>
        <begin position="4856"/>
        <end position="4867"/>
    </location>
</feature>
<feature type="region of interest" description="Disordered" evidence="2">
    <location>
        <begin position="1614"/>
        <end position="1653"/>
    </location>
</feature>
<feature type="compositionally biased region" description="Basic residues" evidence="2">
    <location>
        <begin position="4660"/>
        <end position="4669"/>
    </location>
</feature>
<feature type="compositionally biased region" description="Polar residues" evidence="2">
    <location>
        <begin position="1962"/>
        <end position="1973"/>
    </location>
</feature>
<dbReference type="PROSITE" id="PS50157">
    <property type="entry name" value="ZINC_FINGER_C2H2_2"/>
    <property type="match status" value="1"/>
</dbReference>
<dbReference type="GO" id="GO:0008270">
    <property type="term" value="F:zinc ion binding"/>
    <property type="evidence" value="ECO:0007669"/>
    <property type="project" value="UniProtKB-KW"/>
</dbReference>
<feature type="region of interest" description="Disordered" evidence="2">
    <location>
        <begin position="2609"/>
        <end position="2654"/>
    </location>
</feature>
<feature type="compositionally biased region" description="Polar residues" evidence="2">
    <location>
        <begin position="1524"/>
        <end position="1536"/>
    </location>
</feature>
<proteinExistence type="predicted"/>
<feature type="region of interest" description="Disordered" evidence="2">
    <location>
        <begin position="105"/>
        <end position="163"/>
    </location>
</feature>
<feature type="region of interest" description="Disordered" evidence="2">
    <location>
        <begin position="1945"/>
        <end position="1973"/>
    </location>
</feature>
<feature type="compositionally biased region" description="Polar residues" evidence="2">
    <location>
        <begin position="2778"/>
        <end position="2808"/>
    </location>
</feature>
<sequence length="5097" mass="575755">MLANLPAKRSTRKLVSHYDGVRRRKKKELEKVKQKKVKCGKVIYSKSSNIKENTEKTINRAIHHKPQKPSQSSNIRSLRSLNRVLSSRILDTNSKLSVKRKLKVLNDRRRTRQSNVTNKTRQKEKYIEDVSQSSTSPQTRKKTEKSETSTPETPKRTSPRTTKMVRKLAVKKLLTGNINIKSFFPVKKRKDKMEDKFDVTSENIVEKHTRSKKKLVEQPEEKEEKVPSDNRSKKNDKFNNIIKSLAGNKKKNTKKISQIEIAQNNESDSNQTIQSKENSELTKRKRKLKQSFKNVINRVKKLKIDSTTEKLPVIDKSKSPAKSPFLDKAKQEKDPVKIVIPSTIEAKENIADISDTAHTVIKLNETNEDSPVPENIFKLDSNNEKSLQAKGEPNFDSQPETTTETTNIQNKLSFSNDQEKLQPISIETSVKPKVVAMISPNMKGKIRKPARGLNDCIAMLTSKLQQKSIDPPTLSNSEIPSSMISPKIVTDPSPQKAECILKIPTFKTQSEPTEDIALDLSTKSKHKDNNPFLPAPNKILISNDPPWQFTKLTSVESIIENVVSNSLQGSPQIKLPSPYLFNSIDTTIQNVIDGHMKQQSIKPLENRTSVDDIIDYVINFGNYETDMVNRSFGEDTLKHKGRGNRKIGSIRRVKRNEIKFDIKSIIGEQTDVVVQEVDILNTEVSSLDPILTKTSIVEAKVKKVAKKIGEIRKNRCKRKPHAEKLLVETHIDPLLDIKEILNTSSQLPLQPQGTIKDVNQDEPHVLENKVVTGNETSLTSLLKNFGNVGNLFYKTKEEKKNLFQNNKQNLRTFRKQNKSTKSSLDLKNSEVSSQTPSDDIQTSNSIDTNEIPIGTNEVLVSDDKIKIGKALYNMSSKIAKKIDIFEKEFKDNITSDLSGQELVPAEVDTPTIENKAVPTNTTISFKTKKKKGIRKFKFTQKKAKKLNASSPVIDEVQEERKITDTNETGKNISKTVKESTTSQLVHDEDDIEAQIEITIIGKPTVTNIPEEASTAVETALDLDKKKPKQLIKKSKKPDQIRNITNKTSILQSPTLILDKNLKKNVEDNVDTETKIAKQGSTDLLNAKTLIKPARLKAKRTLRKSKQSTQDKKGVDFKQPVPSTKLEADPINSENNDIKEILSDTDIISENNKCNNETIQVDNNLDIIKNTMMDTSVRENVIESEISYFGNLDKLLPIDQKEQSTGKDVIIVKNKRGRKKRADAGLSVNSNVENVLVENESEESCSRSDILKPAEKTPTKRLKSPKKIKANKNVDSLDEEPKAMHITENNAKEESDEKISERLTRSKSPKKPTSEKINETLSTKSPLNGDLKFADDNVLATNKSTHIKQPLIYKFSESMNSFVNTANDASDNRDEIMEPQAFPGSEWKEDFDSKEKTNKSKDSYNVIIPNDLNDEKSNNNTELKNLTAKSLNVAVSDNGVKIQISTITKKERNSLSVDPLEEVKAEIKKVTRRSRSLKTLNSKKSHIDSDKIKSIANLTGVSRRSRSLKKSLELTNDLNATLASENLQENDNLDNGLSSSSSSATDINAEITTKRSNIKFSELSTDKDNEPNEGIIIDSVNPRPLLKNTGRKFELKPSRLKSITSLKEHFNTPYQENTFSEQSPEEKSKMELVKNAKSPLNEDSTLSTENDTDEIRQMVPPQEKLNLYRPKKRGRKPKWFKKSLKTEENISTPNITAIENQLTNIDSNKSRSVISNLSPENTPLESPSLESDSNKTDISEKLLSSEEKEIIITKKPGRKSRKLPLNNVNKSIKNSGQNEEINPNVDMLKNSSIITSSISTSNSLADISTDINTVVLDSVSKYSINPLEDNSNTIFNNYKAYDGLSTAESLNIEESISYDMHKSFLFINIEKYTKLGAKKLEESLNKLPTDHFNIPEDIEQNVKTNRGSPKKNKNGKRLSSINKNVENTDKQLLQLENETAATEAALNTDDIDIDDSGFEDQRTTPQLLSKTRNTETTIEKIDTDYIKPISPRKPGRPRNSLKKLESELSQDSSSESFKFNDIGSNTELTNIRRTRSATNISICSNESLSKLNDSLDAEVCNILSYSETNSPLAKLTKPKRSSSLRNIHESLPVNESSETESLQQSPFVRNKRVSSRSKNSRLFASEELMNKLDAKENENSLPELDFDNPIHEKSIKPTLFISEKSVSSLGFTKSDIIEVKSMCGDDDAKLLVEENTDVDQKQRIYGRQLAKVTSDMFVDQPEEACTNPFNSDCLTQDEVEETIQSESKRPGRKSKGFKLHLQNNLASNDILDTLDKENLTLDDKTKICSSKLSRFLNQPPDSEDITCNSLKIDYMPKKRGRKAKNSKLLLPETSINQSVLPENNVELTSEETNMESSAQKKCLEFSEAVMELDLVDSIVPENIDIKQNTTQKRKVGRPSTKSKLTISENQLDQLDTELTDSVIQNQTDLNQKLKKVGRPKRLKDLESKVAVDNIDITITGDSNLQIVSDCVDEPLNGKNFDADKNESSEIIESVIISEIPQSNVIFNEERDLTVEENSGGNKKKKRGRKSKTEKLIISSGSKLIIDQITEPAAVEGRKTLDSTIKNHQAGRKAKQTMEIDSGSQNEEKYITAELFPSTYKENVNSESMPIKLSEYTSQENIELNQNRKSERKSRNSKTNYDEETTDESITNDYDTSSTSIIDNLEEKLRATRNKKVGRKSKNSKILDNNLLNQGTIEEIKNFDAMFYDVIDFEHKGSNVHPTQEIVDHVGIEYDSTKSELNYQSELPVENSSFSAFKRQGNRESNNPEDNLGQLEEPRNLTNTKTLNTDITVNDNNKIQENDLEQTNKANPDIDQIKSILQRATECSMLQETISLETKKNKRGRKPKNQVINISNENLDNSDQDIFEVNSNSFDVSESFMQDSFNLGQKTNRAGTKSKNLKSTNYEEFSEECGGSLSGDTNSLKTLSLSINQSTSDKLEDFEVIPTNDELSTYLDLDSSKDAQANDYLTSSKSDSSTESPDVKLLEEKIRNAIRQSLLAIKTSNTSKYGDINNVESASMTRREISETITTEVSVTSYVEENRPELNEKTDKSKKTKRISKDIEVSETNTNTSETRSLRKKSTINYTEVEDNKDLIDQSEVGEGNEVEKVSNDDRSYIEVSLNVNSSMIQSKLLDESRESDVPINDNNTEENDQNTKDVLSETGTHILKENLSKNNQSINKKRAKLRSKKGKRLTKNKISITPNIEDVTDPKDSEPIDTNISEGIFKVDEQTTFLSTVSPIIDSIDKPPIKLIINKHKARRKSKNIKKVGVKGHNDLYEDFSLVIKKKRITFSPPDTFSKEDTYPMELHHTPKMSIAFPEKDDLNDSVQEMDMELDEIPIESNIIETPKLELSVTNADENSKSIKSVDINAVHESTSLDKTSKKGKKKEKTKKLRNNLLKSTSFIEESTLEINEKPVLKLPLLKISTKLNNTKNICNENGTSFDNLDDIISEKLTELENNTEHTLAFESITVIDDKNVDDTETSSHNFVKPMIIRRFKKSKKKEAKRKSKNHILNIGVKQCKINTVDVKKHVNTCEENTTNINNDSIKKSAMNEMDSSLLEEDKLIETQDEIKEIEQSIQETDNTLADKVTSDVADEPDSNFIVPDVKVSKRGRKKRGCKKSRSELSTEKYLDTVDAGAKEASNCDILGNNIFKEKELQQSSEIIPVSPKNLELDFHNVDDVQKEDIDKIYAFSETEDFDLEKPIELPPRLQKKLEMTEKVESKPIEIEIKPKKSAGKRKSKTVNQQIEEEDLSKEKSPLSFSGVFGERTIKETLKCAESPSQSKKDTLNSETNVINKDLIDSDVAGGKKSMRTAKVKALEHIHDSLNELETIGKNVSIETTSVESVSKKMKSKKKNQKEVADVDAPIEVIGSEIPILEDFVHDSLNELEASDKIISKDTITSVESLNKKTKTNKKNLKSVPEFDFAEEVLTTETPLLEDLVAELDGFEELDNSIERELRAEMIPENEENYIYPGKSKEEHKQKEINTEDSSGTTIAEENQELRRSRRGSRKVASYNENDLIDPLIDAIENKRKCIKKGERDGVDIKQKKGKEPERKLNSEELFDLLKASTNDNLYVPKPPNSFLATLEDSSRDMTDDAFDNMFENMLEKTTFLTQEKLMPRRKEDIDKIYEFTESPENVTSNMEDDSLTKVSRKSRNVPEDIEPILTPQDSNSDSRSKSDKFESNYCEICNKSFVKLENLIKHRRTLTHIQKLSEIEAKEAEKSKIISRHEDENSRESVIEPPSLIESASLAKTSSLLDHSKDHELTEARSDELLENKRDMQIAYSSNNSLKLADIISDVINEPDLKQIEDDSKKMTELVQNNDIKRYKSLGERKSFDSDTRMTSEAHLTESIESKTTILEKQISLLENIIENQTTHNYIDDISMSSEKSDITSIPSTPSITKPSSDNTSFIKPTQYEEISDDSANIRNYDDPKLRKTLNRDEELFLECCSLLKSSSEVSSSYSNKKMQEKVVSALGLRPVDEPQWSDKKNLSNNDLDVMDDYSDNSRIPTPLGNSYDDDASDSNTISSNWGINKTADESGENAGKTRFTFENISVVQRDDTNELKFEGLLQQDRGEVDENQDTICQKNSSDFSDGSISDHKKIVTKGARKVFEGLKVSIPTEELNLEEVLNYSPKQKKPDTTAENTEEEKLLISPTQKSRNSRKSKPVKKAQVGSNLLFKVNKKKLPSPSISSKDLQKDVYDFEETQDNTDVFTKPDFRAFRNMKTGENEGETESRECIDIPEPEPEATVSNSVASTAKQAKENITKKKCMIMGRIFKNAAKSKIEDIDEEIRNIPEIDNEELVESYVANCNKLATESEKNEVIEEYIQERSGSEKDSKVSSRPKTEVKKQDNSKKKLKTKAKKRPRTNSDSTDDEFGLNKATKRRSNKKNVKEEDNVINLEQELKECIGVASRKSQRKCTSGKQNVLVEYWSSDDSQFEALLEKQIIEIKPKEKPIEKIIEETLEQPKEVPAKEPRPLDAVKKPLEAKKVKKKQTKKKAKSQEVTVDGVPVNRRKRAAVNPLYHWSSSSEDEADDLIEVRPLRDEIEDDEDRPVQHGWIVGDSPKKLVTMLAQAKGKKADIDCVKEQGKKRTNTVS</sequence>
<feature type="region of interest" description="Disordered" evidence="2">
    <location>
        <begin position="4482"/>
        <end position="4523"/>
    </location>
</feature>
<evidence type="ECO:0000259" key="3">
    <source>
        <dbReference type="PROSITE" id="PS50157"/>
    </source>
</evidence>
<dbReference type="PROSITE" id="PS00028">
    <property type="entry name" value="ZINC_FINGER_C2H2_1"/>
    <property type="match status" value="1"/>
</dbReference>
<feature type="compositionally biased region" description="Polar residues" evidence="2">
    <location>
        <begin position="260"/>
        <end position="276"/>
    </location>
</feature>
<accession>A0A6P7H1R8</accession>
<evidence type="ECO:0000256" key="1">
    <source>
        <dbReference type="PROSITE-ProRule" id="PRU00042"/>
    </source>
</evidence>
<feature type="compositionally biased region" description="Basic and acidic residues" evidence="2">
    <location>
        <begin position="1278"/>
        <end position="1303"/>
    </location>
</feature>
<feature type="region of interest" description="Disordered" evidence="2">
    <location>
        <begin position="811"/>
        <end position="848"/>
    </location>
</feature>